<feature type="domain" description="THD" evidence="5">
    <location>
        <begin position="89"/>
        <end position="193"/>
    </location>
</feature>
<sequence>KDARTRPMLLAALIFILFFPFYSNWKPCTLLTFLSTMCFRLWLPSPVENSKISDHITDLMFAPHPTGSVFENNVDNKTYMKWQPVIGENYSEKERAIVIPVTGFYFVYAHFALRCHDKDEGFKRFSVQLHRRPFGYNDNVSLTDFRDAIKCSSEPYRNIFVGQLFELEREDQVKVWLREDHLGVAEEGKSFLTIQLHEEIRPS</sequence>
<dbReference type="GeneTree" id="ENSGT00940000177239"/>
<dbReference type="Gene3D" id="2.60.120.40">
    <property type="match status" value="1"/>
</dbReference>
<dbReference type="InterPro" id="IPR008983">
    <property type="entry name" value="Tumour_necrosis_fac-like_dom"/>
</dbReference>
<reference evidence="6" key="2">
    <citation type="submission" date="2025-09" db="UniProtKB">
        <authorList>
            <consortium name="Ensembl"/>
        </authorList>
    </citation>
    <scope>IDENTIFICATION</scope>
</reference>
<keyword evidence="7" id="KW-1185">Reference proteome</keyword>
<dbReference type="SUPFAM" id="SSF49842">
    <property type="entry name" value="TNF-like"/>
    <property type="match status" value="1"/>
</dbReference>
<dbReference type="GO" id="GO:0005164">
    <property type="term" value="F:tumor necrosis factor receptor binding"/>
    <property type="evidence" value="ECO:0007669"/>
    <property type="project" value="InterPro"/>
</dbReference>
<dbReference type="GO" id="GO:0006955">
    <property type="term" value="P:immune response"/>
    <property type="evidence" value="ECO:0007669"/>
    <property type="project" value="InterPro"/>
</dbReference>
<dbReference type="GO" id="GO:0005615">
    <property type="term" value="C:extracellular space"/>
    <property type="evidence" value="ECO:0007669"/>
    <property type="project" value="UniProtKB-KW"/>
</dbReference>
<dbReference type="GO" id="GO:0005125">
    <property type="term" value="F:cytokine activity"/>
    <property type="evidence" value="ECO:0007669"/>
    <property type="project" value="UniProtKB-KW"/>
</dbReference>
<evidence type="ECO:0000256" key="1">
    <source>
        <dbReference type="ARBA" id="ARBA00004370"/>
    </source>
</evidence>
<evidence type="ECO:0000259" key="5">
    <source>
        <dbReference type="Pfam" id="PF00229"/>
    </source>
</evidence>
<keyword evidence="3" id="KW-0202">Cytokine</keyword>
<dbReference type="InParanoid" id="A0A3Q1FC66"/>
<proteinExistence type="inferred from homology"/>
<comment type="subcellular location">
    <subcellularLocation>
        <location evidence="1">Membrane</location>
    </subcellularLocation>
</comment>
<comment type="similarity">
    <text evidence="2">Belongs to the tumor necrosis factor family.</text>
</comment>
<dbReference type="PANTHER" id="PTHR11471">
    <property type="entry name" value="TUMOR NECROSIS FACTOR FAMILY MEMBER"/>
    <property type="match status" value="1"/>
</dbReference>
<dbReference type="Pfam" id="PF00229">
    <property type="entry name" value="TNF"/>
    <property type="match status" value="1"/>
</dbReference>
<organism evidence="6 7">
    <name type="scientific">Acanthochromis polyacanthus</name>
    <name type="common">spiny chromis</name>
    <dbReference type="NCBI Taxonomy" id="80966"/>
    <lineage>
        <taxon>Eukaryota</taxon>
        <taxon>Metazoa</taxon>
        <taxon>Chordata</taxon>
        <taxon>Craniata</taxon>
        <taxon>Vertebrata</taxon>
        <taxon>Euteleostomi</taxon>
        <taxon>Actinopterygii</taxon>
        <taxon>Neopterygii</taxon>
        <taxon>Teleostei</taxon>
        <taxon>Neoteleostei</taxon>
        <taxon>Acanthomorphata</taxon>
        <taxon>Ovalentaria</taxon>
        <taxon>Pomacentridae</taxon>
        <taxon>Acanthochromis</taxon>
    </lineage>
</organism>
<evidence type="ECO:0000313" key="7">
    <source>
        <dbReference type="Proteomes" id="UP000257200"/>
    </source>
</evidence>
<evidence type="ECO:0000313" key="6">
    <source>
        <dbReference type="Ensembl" id="ENSAPOP00000013482.1"/>
    </source>
</evidence>
<evidence type="ECO:0000256" key="4">
    <source>
        <dbReference type="ARBA" id="ARBA00023136"/>
    </source>
</evidence>
<dbReference type="Proteomes" id="UP000257200">
    <property type="component" value="Unplaced"/>
</dbReference>
<evidence type="ECO:0000256" key="3">
    <source>
        <dbReference type="ARBA" id="ARBA00022514"/>
    </source>
</evidence>
<accession>A0A3Q1FC66</accession>
<dbReference type="GO" id="GO:0016020">
    <property type="term" value="C:membrane"/>
    <property type="evidence" value="ECO:0007669"/>
    <property type="project" value="UniProtKB-SubCell"/>
</dbReference>
<dbReference type="Ensembl" id="ENSAPOT00000021659.1">
    <property type="protein sequence ID" value="ENSAPOP00000013482.1"/>
    <property type="gene ID" value="ENSAPOG00000016292.1"/>
</dbReference>
<name>A0A3Q1FC66_9TELE</name>
<reference evidence="6" key="1">
    <citation type="submission" date="2025-08" db="UniProtKB">
        <authorList>
            <consortium name="Ensembl"/>
        </authorList>
    </citation>
    <scope>IDENTIFICATION</scope>
</reference>
<evidence type="ECO:0000256" key="2">
    <source>
        <dbReference type="ARBA" id="ARBA00008670"/>
    </source>
</evidence>
<keyword evidence="4" id="KW-0472">Membrane</keyword>
<protein>
    <recommendedName>
        <fullName evidence="5">THD domain-containing protein</fullName>
    </recommendedName>
</protein>
<dbReference type="PANTHER" id="PTHR11471:SF13">
    <property type="entry name" value="TNF FAMILY PROFILE DOMAIN-CONTAINING PROTEIN"/>
    <property type="match status" value="1"/>
</dbReference>
<dbReference type="InterPro" id="IPR006052">
    <property type="entry name" value="TNF_dom"/>
</dbReference>
<dbReference type="AlphaFoldDB" id="A0A3Q1FC66"/>